<organism evidence="1 2">
    <name type="scientific">Saccharibacillus brassicae</name>
    <dbReference type="NCBI Taxonomy" id="2583377"/>
    <lineage>
        <taxon>Bacteria</taxon>
        <taxon>Bacillati</taxon>
        <taxon>Bacillota</taxon>
        <taxon>Bacilli</taxon>
        <taxon>Bacillales</taxon>
        <taxon>Paenibacillaceae</taxon>
        <taxon>Saccharibacillus</taxon>
    </lineage>
</organism>
<gene>
    <name evidence="1" type="ORF">FFV09_02240</name>
</gene>
<evidence type="ECO:0000313" key="2">
    <source>
        <dbReference type="Proteomes" id="UP000316968"/>
    </source>
</evidence>
<dbReference type="RefSeq" id="WP_141446174.1">
    <property type="nucleotide sequence ID" value="NZ_CP041217.1"/>
</dbReference>
<dbReference type="EMBL" id="CP041217">
    <property type="protein sequence ID" value="QDH19787.1"/>
    <property type="molecule type" value="Genomic_DNA"/>
</dbReference>
<evidence type="ECO:0000313" key="1">
    <source>
        <dbReference type="EMBL" id="QDH19787.1"/>
    </source>
</evidence>
<proteinExistence type="predicted"/>
<sequence length="285" mass="33381">MKNWLVLQHLNLLKQKLKEQFPAWVNEEQHGKYHLCLSDDIDSLMSCVILKQLFDHNIKFFYSFQDLYAAPRNEQKEVVGVDIAFEKHKAWDNHVCCIDKSDTINPNSANLNSIQKVNQSNYNSKYAGSTLLQIFSYYDVPLPEDREALMVLLTIDVAYKGHFNDYYKNTHNDYFKQMELEPLLDVLNDEQSTDSFIKVMKKYNLNGKIQIKDGKLTTNIKLKELSDLFGFEIALPDLSFYLKRQYNRGSYNMQNSRPLANKPKGLFSFALTRKHIFQYTQSKTN</sequence>
<reference evidence="1 2" key="1">
    <citation type="submission" date="2019-06" db="EMBL/GenBank/DDBJ databases">
        <title>Saccharibacillus brassicae sp. nov., an endophytic bacterium isolated from Chinese cabbage seeds (Brassica pekinensis).</title>
        <authorList>
            <person name="Jiang L."/>
            <person name="Lee J."/>
            <person name="Kim S.W."/>
        </authorList>
    </citation>
    <scope>NUCLEOTIDE SEQUENCE [LARGE SCALE GENOMIC DNA]</scope>
    <source>
        <strain evidence="2">KCTC 43072 / ATSA2</strain>
    </source>
</reference>
<dbReference type="Proteomes" id="UP000316968">
    <property type="component" value="Chromosome"/>
</dbReference>
<protein>
    <submittedName>
        <fullName evidence="1">Uncharacterized protein</fullName>
    </submittedName>
</protein>
<name>A0A4Y6UTX3_SACBS</name>
<keyword evidence="2" id="KW-1185">Reference proteome</keyword>
<accession>A0A4Y6UTX3</accession>
<dbReference type="AlphaFoldDB" id="A0A4Y6UTX3"/>
<dbReference type="OrthoDB" id="2603165at2"/>
<dbReference type="KEGG" id="saca:FFV09_02240"/>